<gene>
    <name evidence="1" type="ORF">SAMN04489868_12719</name>
</gene>
<name>A0A1I3D2R9_9LACT</name>
<evidence type="ECO:0000313" key="1">
    <source>
        <dbReference type="EMBL" id="SFH80956.1"/>
    </source>
</evidence>
<keyword evidence="2" id="KW-1185">Reference proteome</keyword>
<accession>A0A1I3D2R9</accession>
<dbReference type="AlphaFoldDB" id="A0A1I3D2R9"/>
<sequence>MKKNKHHQKMRKLPLLLGLLLLISIVAYGTRAYFTESTKTETGIKLTMGHLKIESVKDKGWLYLNSGTEKNTQLDLGQSSEGYIEEEKAKDLKFVQPGDKFRREFTFKNVGNLAQTISVDHTVKAKEGFTVAFYEKNEQPQAHTKTLSPQSQVTYVMEIAVPEDLNVQMAGKEFDAIGDDAQTEDLIENAITVTATQTNDRAAQ</sequence>
<proteinExistence type="predicted"/>
<evidence type="ECO:0000313" key="2">
    <source>
        <dbReference type="Proteomes" id="UP000198668"/>
    </source>
</evidence>
<dbReference type="EMBL" id="FOQE01000027">
    <property type="protein sequence ID" value="SFH80956.1"/>
    <property type="molecule type" value="Genomic_DNA"/>
</dbReference>
<protein>
    <submittedName>
        <fullName evidence="1">Uncharacterized protein</fullName>
    </submittedName>
</protein>
<dbReference type="RefSeq" id="WP_092092992.1">
    <property type="nucleotide sequence ID" value="NZ_FOQE01000027.1"/>
</dbReference>
<dbReference type="Proteomes" id="UP000198668">
    <property type="component" value="Unassembled WGS sequence"/>
</dbReference>
<organism evidence="1 2">
    <name type="scientific">Pisciglobus halotolerans</name>
    <dbReference type="NCBI Taxonomy" id="745365"/>
    <lineage>
        <taxon>Bacteria</taxon>
        <taxon>Bacillati</taxon>
        <taxon>Bacillota</taxon>
        <taxon>Bacilli</taxon>
        <taxon>Lactobacillales</taxon>
        <taxon>Carnobacteriaceae</taxon>
    </lineage>
</organism>
<reference evidence="1 2" key="1">
    <citation type="submission" date="2016-10" db="EMBL/GenBank/DDBJ databases">
        <authorList>
            <person name="de Groot N.N."/>
        </authorList>
    </citation>
    <scope>NUCLEOTIDE SEQUENCE [LARGE SCALE GENOMIC DNA]</scope>
    <source>
        <strain evidence="1 2">DSM 27630</strain>
    </source>
</reference>
<dbReference type="OrthoDB" id="2156977at2"/>